<reference evidence="1 2" key="1">
    <citation type="journal article" date="2020" name="Cell">
        <title>Large-Scale Comparative Analyses of Tick Genomes Elucidate Their Genetic Diversity and Vector Capacities.</title>
        <authorList>
            <consortium name="Tick Genome and Microbiome Consortium (TIGMIC)"/>
            <person name="Jia N."/>
            <person name="Wang J."/>
            <person name="Shi W."/>
            <person name="Du L."/>
            <person name="Sun Y."/>
            <person name="Zhan W."/>
            <person name="Jiang J.F."/>
            <person name="Wang Q."/>
            <person name="Zhang B."/>
            <person name="Ji P."/>
            <person name="Bell-Sakyi L."/>
            <person name="Cui X.M."/>
            <person name="Yuan T.T."/>
            <person name="Jiang B.G."/>
            <person name="Yang W.F."/>
            <person name="Lam T.T."/>
            <person name="Chang Q.C."/>
            <person name="Ding S.J."/>
            <person name="Wang X.J."/>
            <person name="Zhu J.G."/>
            <person name="Ruan X.D."/>
            <person name="Zhao L."/>
            <person name="Wei J.T."/>
            <person name="Ye R.Z."/>
            <person name="Que T.C."/>
            <person name="Du C.H."/>
            <person name="Zhou Y.H."/>
            <person name="Cheng J.X."/>
            <person name="Dai P.F."/>
            <person name="Guo W.B."/>
            <person name="Han X.H."/>
            <person name="Huang E.J."/>
            <person name="Li L.F."/>
            <person name="Wei W."/>
            <person name="Gao Y.C."/>
            <person name="Liu J.Z."/>
            <person name="Shao H.Z."/>
            <person name="Wang X."/>
            <person name="Wang C.C."/>
            <person name="Yang T.C."/>
            <person name="Huo Q.B."/>
            <person name="Li W."/>
            <person name="Chen H.Y."/>
            <person name="Chen S.E."/>
            <person name="Zhou L.G."/>
            <person name="Ni X.B."/>
            <person name="Tian J.H."/>
            <person name="Sheng Y."/>
            <person name="Liu T."/>
            <person name="Pan Y.S."/>
            <person name="Xia L.Y."/>
            <person name="Li J."/>
            <person name="Zhao F."/>
            <person name="Cao W.C."/>
        </authorList>
    </citation>
    <scope>NUCLEOTIDE SEQUENCE [LARGE SCALE GENOMIC DNA]</scope>
    <source>
        <strain evidence="1">Iper-2018</strain>
    </source>
</reference>
<sequence length="386" mass="44221">TYSMDCYFRQSWLDRRLAFSGSMPSMTLSISMLEKIWRPDTSFLNGKHSYLHTITQPNKFVRLAQDGTVLYSSRLTVSASCPMNLEKFPMDTQRCPLRIGSSGYPAKDVMFRWNPKRRVVIASDMKLNQFDLVQTPTDNQSDFSRKGVTTILTMTFLALESRNDLPKVPYCTALDYYVAIGFGFVFATIVEFAIVHYFTKVGSGEFYYPPETESSYDKASSDATDTEDNDPDDPHQDPGSCHEPNDRRFRIPRGKRVTLPSNAVYCTELETTATKAFDCTEPAHSRNTADTTETAANGRLDSPQASGTVEPSRRPSDRGRRPLRQRVERRKRPSMITRRRMSSQIQELWINSVSKIDKVSRVVFPLTFIVTNVVYWLTYFKEDEIR</sequence>
<proteinExistence type="predicted"/>
<dbReference type="Proteomes" id="UP000805193">
    <property type="component" value="Unassembled WGS sequence"/>
</dbReference>
<protein>
    <submittedName>
        <fullName evidence="1">Uncharacterized protein</fullName>
    </submittedName>
</protein>
<feature type="non-terminal residue" evidence="1">
    <location>
        <position position="1"/>
    </location>
</feature>
<name>A0AC60P0J7_IXOPE</name>
<keyword evidence="2" id="KW-1185">Reference proteome</keyword>
<gene>
    <name evidence="1" type="ORF">HPB47_010024</name>
</gene>
<comment type="caution">
    <text evidence="1">The sequence shown here is derived from an EMBL/GenBank/DDBJ whole genome shotgun (WGS) entry which is preliminary data.</text>
</comment>
<evidence type="ECO:0000313" key="2">
    <source>
        <dbReference type="Proteomes" id="UP000805193"/>
    </source>
</evidence>
<organism evidence="1 2">
    <name type="scientific">Ixodes persulcatus</name>
    <name type="common">Taiga tick</name>
    <dbReference type="NCBI Taxonomy" id="34615"/>
    <lineage>
        <taxon>Eukaryota</taxon>
        <taxon>Metazoa</taxon>
        <taxon>Ecdysozoa</taxon>
        <taxon>Arthropoda</taxon>
        <taxon>Chelicerata</taxon>
        <taxon>Arachnida</taxon>
        <taxon>Acari</taxon>
        <taxon>Parasitiformes</taxon>
        <taxon>Ixodida</taxon>
        <taxon>Ixodoidea</taxon>
        <taxon>Ixodidae</taxon>
        <taxon>Ixodinae</taxon>
        <taxon>Ixodes</taxon>
    </lineage>
</organism>
<accession>A0AC60P0J7</accession>
<dbReference type="EMBL" id="JABSTQ010011319">
    <property type="protein sequence ID" value="KAG0412833.1"/>
    <property type="molecule type" value="Genomic_DNA"/>
</dbReference>
<evidence type="ECO:0000313" key="1">
    <source>
        <dbReference type="EMBL" id="KAG0412833.1"/>
    </source>
</evidence>